<accession>A0A7R8H9A5</accession>
<dbReference type="SMART" id="SM00082">
    <property type="entry name" value="LRRCT"/>
    <property type="match status" value="1"/>
</dbReference>
<evidence type="ECO:0000313" key="7">
    <source>
        <dbReference type="EMBL" id="CAF2951770.1"/>
    </source>
</evidence>
<dbReference type="SMART" id="SM00409">
    <property type="entry name" value="IG"/>
    <property type="match status" value="1"/>
</dbReference>
<keyword evidence="8" id="KW-1185">Reference proteome</keyword>
<dbReference type="OrthoDB" id="5954366at2759"/>
<keyword evidence="3" id="KW-0677">Repeat</keyword>
<dbReference type="Gene3D" id="2.60.40.10">
    <property type="entry name" value="Immunoglobulins"/>
    <property type="match status" value="1"/>
</dbReference>
<reference evidence="7" key="1">
    <citation type="submission" date="2021-02" db="EMBL/GenBank/DDBJ databases">
        <authorList>
            <person name="Bekaert M."/>
        </authorList>
    </citation>
    <scope>NUCLEOTIDE SEQUENCE</scope>
    <source>
        <strain evidence="7">IoA-00</strain>
    </source>
</reference>
<dbReference type="InterPro" id="IPR001611">
    <property type="entry name" value="Leu-rich_rpt"/>
</dbReference>
<sequence>MLRSVRTLHPVLLSFGKIKTHSKDIVSVYCAARRVEERKRKKNRTHRRRENKKKFAKELVGAEEFCRFVRRGFSQLTLSLTTTLLLKPDLYLTKNETKTTGRSVCCVKELKFDHVKICDAALDLARACVPGCHCKWSGGKRRADCSNGGFSSIPSGLSSEIQALIMDGNPISSLEKDAFKKRNLVNLQRISLNNCGIQEVNENAFRDLKILGELDISHNNISKIYPKTFDGNDHLKILKLSRNPLRTLMAYQFPPMHRLKYLDLSKCQITTIDRRAFKNLETGAVESISLNDNLLRVMPKEVFLPLTRLATLTLYNNPWSCDCNLKSFRDYIMDKNLNSRANACAEPERLHNKNVYSSPGMNASLSCLITGSPAPQARWVVNGRIVNNNTRPTAISEQMYVIRESPYGLHSRWYNLTITKPNFDDLGEYTCVAENNGGVMEQVTRLTFDDPGHLGIFGPEELTVIIGGHCCWPSLPHPSSARRRLHRITTNRSSLSSYSSPHHHIRYGDKYDVEMTEMRSSGSSSDNNNGSRASYNSACVDPDQFPDLLDIPNRCRASASPTESGSTVPDNSRLVLNHHHHHHHHVGLPLNPATLVANNSSGPFVRSGTLPHRYRTPTSCDHSPVSLVSVGPTTRPGYVTLPRRPRGSVASSDPRTSADGSSRLSLNKSFTNNCSNNNNNTLNTPKGNKVLVAPNRASPNPRYTLPPYYAPIEELAECPPTPKNNPEIKSGLPSIISPSPSNHIGETRQQISPPVLNNSSGSSNGGNHIPALGSSASTVPPPKDSSDGGGRNNSNEVNNESPSQSSSNSSSSLKKDPPPPTLPKPKVKPVPPPKPKKIELSPRFFFFFKMRESMEVRCNNQKQYQRN</sequence>
<dbReference type="InterPro" id="IPR032675">
    <property type="entry name" value="LRR_dom_sf"/>
</dbReference>
<dbReference type="InterPro" id="IPR036179">
    <property type="entry name" value="Ig-like_dom_sf"/>
</dbReference>
<protein>
    <submittedName>
        <fullName evidence="7">(salmon louse) hypothetical protein</fullName>
    </submittedName>
</protein>
<feature type="compositionally biased region" description="Low complexity" evidence="6">
    <location>
        <begin position="757"/>
        <end position="767"/>
    </location>
</feature>
<proteinExistence type="predicted"/>
<dbReference type="InterPro" id="IPR007110">
    <property type="entry name" value="Ig-like_dom"/>
</dbReference>
<dbReference type="SUPFAM" id="SSF48726">
    <property type="entry name" value="Immunoglobulin"/>
    <property type="match status" value="1"/>
</dbReference>
<dbReference type="SUPFAM" id="SSF52058">
    <property type="entry name" value="L domain-like"/>
    <property type="match status" value="1"/>
</dbReference>
<dbReference type="FunFam" id="3.80.10.10:FF:000082">
    <property type="entry name" value="Leucine-rich repeat-containing 24"/>
    <property type="match status" value="1"/>
</dbReference>
<evidence type="ECO:0000256" key="4">
    <source>
        <dbReference type="ARBA" id="ARBA00023157"/>
    </source>
</evidence>
<feature type="compositionally biased region" description="Low complexity" evidence="6">
    <location>
        <begin position="792"/>
        <end position="812"/>
    </location>
</feature>
<dbReference type="SMART" id="SM00369">
    <property type="entry name" value="LRR_TYP"/>
    <property type="match status" value="6"/>
</dbReference>
<feature type="compositionally biased region" description="Polar residues" evidence="6">
    <location>
        <begin position="649"/>
        <end position="666"/>
    </location>
</feature>
<evidence type="ECO:0000256" key="5">
    <source>
        <dbReference type="ARBA" id="ARBA00023180"/>
    </source>
</evidence>
<evidence type="ECO:0000256" key="6">
    <source>
        <dbReference type="SAM" id="MobiDB-lite"/>
    </source>
</evidence>
<keyword evidence="4" id="KW-1015">Disulfide bond</keyword>
<feature type="region of interest" description="Disordered" evidence="6">
    <location>
        <begin position="615"/>
        <end position="688"/>
    </location>
</feature>
<dbReference type="InterPro" id="IPR050467">
    <property type="entry name" value="LRFN"/>
</dbReference>
<evidence type="ECO:0000313" key="8">
    <source>
        <dbReference type="Proteomes" id="UP000675881"/>
    </source>
</evidence>
<evidence type="ECO:0000256" key="1">
    <source>
        <dbReference type="ARBA" id="ARBA00022614"/>
    </source>
</evidence>
<feature type="compositionally biased region" description="Polar residues" evidence="6">
    <location>
        <begin position="742"/>
        <end position="756"/>
    </location>
</feature>
<dbReference type="Pfam" id="PF13927">
    <property type="entry name" value="Ig_3"/>
    <property type="match status" value="1"/>
</dbReference>
<keyword evidence="1" id="KW-0433">Leucine-rich repeat</keyword>
<dbReference type="InterPro" id="IPR003598">
    <property type="entry name" value="Ig_sub2"/>
</dbReference>
<keyword evidence="2" id="KW-0732">Signal</keyword>
<name>A0A7R8H9A5_LEPSM</name>
<dbReference type="AlphaFoldDB" id="A0A7R8H9A5"/>
<feature type="compositionally biased region" description="Low complexity" evidence="6">
    <location>
        <begin position="667"/>
        <end position="688"/>
    </location>
</feature>
<dbReference type="Gene3D" id="3.80.10.10">
    <property type="entry name" value="Ribonuclease Inhibitor"/>
    <property type="match status" value="2"/>
</dbReference>
<dbReference type="SMART" id="SM00408">
    <property type="entry name" value="IGc2"/>
    <property type="match status" value="1"/>
</dbReference>
<evidence type="ECO:0000256" key="2">
    <source>
        <dbReference type="ARBA" id="ARBA00022729"/>
    </source>
</evidence>
<dbReference type="Pfam" id="PF13855">
    <property type="entry name" value="LRR_8"/>
    <property type="match status" value="2"/>
</dbReference>
<feature type="region of interest" description="Disordered" evidence="6">
    <location>
        <begin position="516"/>
        <end position="537"/>
    </location>
</feature>
<organism evidence="7 8">
    <name type="scientific">Lepeophtheirus salmonis</name>
    <name type="common">Salmon louse</name>
    <name type="synonym">Caligus salmonis</name>
    <dbReference type="NCBI Taxonomy" id="72036"/>
    <lineage>
        <taxon>Eukaryota</taxon>
        <taxon>Metazoa</taxon>
        <taxon>Ecdysozoa</taxon>
        <taxon>Arthropoda</taxon>
        <taxon>Crustacea</taxon>
        <taxon>Multicrustacea</taxon>
        <taxon>Hexanauplia</taxon>
        <taxon>Copepoda</taxon>
        <taxon>Siphonostomatoida</taxon>
        <taxon>Caligidae</taxon>
        <taxon>Lepeophtheirus</taxon>
    </lineage>
</organism>
<dbReference type="InterPro" id="IPR003599">
    <property type="entry name" value="Ig_sub"/>
</dbReference>
<dbReference type="EMBL" id="HG994584">
    <property type="protein sequence ID" value="CAF2951770.1"/>
    <property type="molecule type" value="Genomic_DNA"/>
</dbReference>
<dbReference type="Proteomes" id="UP000675881">
    <property type="component" value="Chromosome 5"/>
</dbReference>
<dbReference type="PANTHER" id="PTHR45842">
    <property type="entry name" value="SYNAPTIC ADHESION-LIKE MOLECULE SALM"/>
    <property type="match status" value="1"/>
</dbReference>
<dbReference type="InterPro" id="IPR013783">
    <property type="entry name" value="Ig-like_fold"/>
</dbReference>
<feature type="compositionally biased region" description="Low complexity" evidence="6">
    <location>
        <begin position="520"/>
        <end position="531"/>
    </location>
</feature>
<gene>
    <name evidence="7" type="ORF">LSAA_9816</name>
</gene>
<feature type="compositionally biased region" description="Pro residues" evidence="6">
    <location>
        <begin position="818"/>
        <end position="833"/>
    </location>
</feature>
<keyword evidence="5" id="KW-0325">Glycoprotein</keyword>
<dbReference type="PROSITE" id="PS50835">
    <property type="entry name" value="IG_LIKE"/>
    <property type="match status" value="1"/>
</dbReference>
<dbReference type="InterPro" id="IPR003591">
    <property type="entry name" value="Leu-rich_rpt_typical-subtyp"/>
</dbReference>
<dbReference type="PANTHER" id="PTHR45842:SF12">
    <property type="entry name" value="KEKKON 5, ISOFORM A"/>
    <property type="match status" value="1"/>
</dbReference>
<feature type="region of interest" description="Disordered" evidence="6">
    <location>
        <begin position="717"/>
        <end position="839"/>
    </location>
</feature>
<dbReference type="InterPro" id="IPR000483">
    <property type="entry name" value="Cys-rich_flank_reg_C"/>
</dbReference>
<evidence type="ECO:0000256" key="3">
    <source>
        <dbReference type="ARBA" id="ARBA00022737"/>
    </source>
</evidence>